<accession>A0A3M7DU55</accession>
<evidence type="ECO:0000313" key="3">
    <source>
        <dbReference type="Proteomes" id="UP000281468"/>
    </source>
</evidence>
<comment type="caution">
    <text evidence="2">The sequence shown here is derived from an EMBL/GenBank/DDBJ whole genome shotgun (WGS) entry which is preliminary data.</text>
</comment>
<reference evidence="2 3" key="1">
    <citation type="journal article" date="2018" name="BMC Genomics">
        <title>Genomic evidence for intraspecific hybridization in a clonal and extremely halotolerant yeast.</title>
        <authorList>
            <person name="Gostincar C."/>
            <person name="Stajich J.E."/>
            <person name="Zupancic J."/>
            <person name="Zalar P."/>
            <person name="Gunde-Cimerman N."/>
        </authorList>
    </citation>
    <scope>NUCLEOTIDE SEQUENCE [LARGE SCALE GENOMIC DNA]</scope>
    <source>
        <strain evidence="2 3">EXF-171</strain>
    </source>
</reference>
<sequence>MSKAAEKALMKFPLSSEGNYSSFKKLPYLSFCRSLLVLTSSRLQDPTFWVSGMASYDVDGTWDIAPSSQLMLPPAPAAPLPLHKSTRPKELGSSPSPLSPPVIILLGSRIAFQEVPTVHATARLRPLPAERISPLSLKGETATCKVPTPIALIDITGSRDLTLALRLPSHRITTTMTRTHKGNDRDHVGLANGTAVPEEHLPRYFGKAGFAGTNPAETKKKGSGKGNWGQAGISELEDYDYNSLKPRRRSNSMSLAAGHSALKTKFEAVDEDAIEFDEALHGPRDEDLVDNHLEKMSTASSSADTMGSIEEEMDAAAANTAVAAGAAGQKK</sequence>
<name>A0A3M7DU55_HORWE</name>
<feature type="region of interest" description="Disordered" evidence="1">
    <location>
        <begin position="291"/>
        <end position="311"/>
    </location>
</feature>
<protein>
    <recommendedName>
        <fullName evidence="4">Hyaluronan/mRNA-binding protein domain-containing protein</fullName>
    </recommendedName>
</protein>
<organism evidence="2 3">
    <name type="scientific">Hortaea werneckii</name>
    <name type="common">Black yeast</name>
    <name type="synonym">Cladosporium werneckii</name>
    <dbReference type="NCBI Taxonomy" id="91943"/>
    <lineage>
        <taxon>Eukaryota</taxon>
        <taxon>Fungi</taxon>
        <taxon>Dikarya</taxon>
        <taxon>Ascomycota</taxon>
        <taxon>Pezizomycotina</taxon>
        <taxon>Dothideomycetes</taxon>
        <taxon>Dothideomycetidae</taxon>
        <taxon>Mycosphaerellales</taxon>
        <taxon>Teratosphaeriaceae</taxon>
        <taxon>Hortaea</taxon>
    </lineage>
</organism>
<evidence type="ECO:0008006" key="4">
    <source>
        <dbReference type="Google" id="ProtNLM"/>
    </source>
</evidence>
<evidence type="ECO:0000256" key="1">
    <source>
        <dbReference type="SAM" id="MobiDB-lite"/>
    </source>
</evidence>
<gene>
    <name evidence="2" type="ORF">D0862_15047</name>
</gene>
<feature type="region of interest" description="Disordered" evidence="1">
    <location>
        <begin position="76"/>
        <end position="96"/>
    </location>
</feature>
<proteinExistence type="predicted"/>
<dbReference type="Proteomes" id="UP000281468">
    <property type="component" value="Unassembled WGS sequence"/>
</dbReference>
<evidence type="ECO:0000313" key="2">
    <source>
        <dbReference type="EMBL" id="RMY67784.1"/>
    </source>
</evidence>
<dbReference type="EMBL" id="QWIQ01001251">
    <property type="protein sequence ID" value="RMY67784.1"/>
    <property type="molecule type" value="Genomic_DNA"/>
</dbReference>
<dbReference type="AlphaFoldDB" id="A0A3M7DU55"/>